<feature type="transmembrane region" description="Helical" evidence="1">
    <location>
        <begin position="198"/>
        <end position="218"/>
    </location>
</feature>
<protein>
    <submittedName>
        <fullName evidence="2">Multidrug resistance efflux transporter family protein</fullName>
    </submittedName>
</protein>
<reference evidence="2" key="1">
    <citation type="journal article" date="2023" name="Antibiotics">
        <title>Prevalence and Molecular Characterization of Methicillin-Resistant Staphylococci (MRS) and Mammaliicocci (MRM) in Dromedary Camels from Algeria: First Detection of SCCmec-mecC Hybrid in Methicillin-Resistant Mammaliicoccus lentus.</title>
        <authorList>
            <person name="Belhout C."/>
            <person name="Boyen F."/>
            <person name="Vereecke N."/>
            <person name="Theuns S."/>
            <person name="Taibi N."/>
            <person name="Stegger M."/>
            <person name="de la Fe-Rodriguez P.Y."/>
            <person name="Bouayad L."/>
            <person name="Elgroud R."/>
            <person name="Butaye P."/>
        </authorList>
    </citation>
    <scope>NUCLEOTIDE SEQUENCE</scope>
    <source>
        <strain evidence="2">7048</strain>
    </source>
</reference>
<keyword evidence="1" id="KW-0472">Membrane</keyword>
<proteinExistence type="predicted"/>
<feature type="transmembrane region" description="Helical" evidence="1">
    <location>
        <begin position="265"/>
        <end position="284"/>
    </location>
</feature>
<feature type="transmembrane region" description="Helical" evidence="1">
    <location>
        <begin position="158"/>
        <end position="177"/>
    </location>
</feature>
<dbReference type="InterPro" id="IPR032713">
    <property type="entry name" value="EmrE"/>
</dbReference>
<keyword evidence="1" id="KW-1133">Transmembrane helix</keyword>
<feature type="transmembrane region" description="Helical" evidence="1">
    <location>
        <begin position="136"/>
        <end position="152"/>
    </location>
</feature>
<feature type="transmembrane region" description="Helical" evidence="1">
    <location>
        <begin position="230"/>
        <end position="253"/>
    </location>
</feature>
<evidence type="ECO:0000313" key="3">
    <source>
        <dbReference type="Proteomes" id="UP001223261"/>
    </source>
</evidence>
<dbReference type="RefSeq" id="WP_070044936.1">
    <property type="nucleotide sequence ID" value="NZ_CP118800.1"/>
</dbReference>
<keyword evidence="1" id="KW-0812">Transmembrane</keyword>
<feature type="transmembrane region" description="Helical" evidence="1">
    <location>
        <begin position="290"/>
        <end position="308"/>
    </location>
</feature>
<gene>
    <name evidence="2" type="ORF">PYH69_04130</name>
</gene>
<sequence>MRAILIGILAALFFAVTFVFNHLMANEGGSWYFSSSLRFIFMLPFLWLIVVIKGKTGHVLKHISMYKSSWFIWSFFAFVLFYAPLTFAAEYSLGWVISGTWQITIVCGMLLAPLFIDKVKVSGETILVRNKIPWRSLAISSIMFVGIIIIQIPQASEIHLNIFLLGFLPIIIAAFCYPLGNRKMMSVVKHDIGTIERVFGMTLVTMPVWFIIFGIGYIKHGLPSSNQVTQSFIVALFSGIIATVLFFYATNLVKDDQEKLAGVEATQSLEVVFAIIGEMILLGLPIPGPLSMLGVALIIIGMAIYSFIDSLPLKKPSKINV</sequence>
<feature type="transmembrane region" description="Helical" evidence="1">
    <location>
        <begin position="31"/>
        <end position="50"/>
    </location>
</feature>
<evidence type="ECO:0000256" key="1">
    <source>
        <dbReference type="SAM" id="Phobius"/>
    </source>
</evidence>
<organism evidence="2 3">
    <name type="scientific">Mammaliicoccus lentus</name>
    <name type="common">Staphylococcus lentus</name>
    <dbReference type="NCBI Taxonomy" id="42858"/>
    <lineage>
        <taxon>Bacteria</taxon>
        <taxon>Bacillati</taxon>
        <taxon>Bacillota</taxon>
        <taxon>Bacilli</taxon>
        <taxon>Bacillales</taxon>
        <taxon>Staphylococcaceae</taxon>
        <taxon>Mammaliicoccus</taxon>
    </lineage>
</organism>
<feature type="transmembrane region" description="Helical" evidence="1">
    <location>
        <begin position="95"/>
        <end position="116"/>
    </location>
</feature>
<dbReference type="AlphaFoldDB" id="A0AAX3W645"/>
<accession>A0AAX3W645</accession>
<dbReference type="Pfam" id="PF13536">
    <property type="entry name" value="EmrE"/>
    <property type="match status" value="1"/>
</dbReference>
<feature type="transmembrane region" description="Helical" evidence="1">
    <location>
        <begin position="70"/>
        <end position="89"/>
    </location>
</feature>
<name>A0AAX3W645_MAMLE</name>
<dbReference type="Proteomes" id="UP001223261">
    <property type="component" value="Chromosome"/>
</dbReference>
<dbReference type="EMBL" id="CP118848">
    <property type="protein sequence ID" value="WHI60828.1"/>
    <property type="molecule type" value="Genomic_DNA"/>
</dbReference>
<evidence type="ECO:0000313" key="2">
    <source>
        <dbReference type="EMBL" id="WHI60828.1"/>
    </source>
</evidence>